<proteinExistence type="predicted"/>
<dbReference type="InterPro" id="IPR045851">
    <property type="entry name" value="AMP-bd_C_sf"/>
</dbReference>
<evidence type="ECO:0000256" key="1">
    <source>
        <dbReference type="ARBA" id="ARBA00001957"/>
    </source>
</evidence>
<dbReference type="PROSITE" id="PS50075">
    <property type="entry name" value="CARRIER"/>
    <property type="match status" value="1"/>
</dbReference>
<keyword evidence="2" id="KW-0596">Phosphopantetheine</keyword>
<dbReference type="Pfam" id="PF00668">
    <property type="entry name" value="Condensation"/>
    <property type="match status" value="1"/>
</dbReference>
<evidence type="ECO:0000313" key="5">
    <source>
        <dbReference type="EMBL" id="MDZ5489093.1"/>
    </source>
</evidence>
<dbReference type="RefSeq" id="WP_322439523.1">
    <property type="nucleotide sequence ID" value="NZ_JAXOTQ010000006.1"/>
</dbReference>
<dbReference type="InterPro" id="IPR029058">
    <property type="entry name" value="AB_hydrolase_fold"/>
</dbReference>
<dbReference type="InterPro" id="IPR020806">
    <property type="entry name" value="PKS_PP-bd"/>
</dbReference>
<name>A0ABU5J932_9ACTN</name>
<dbReference type="Gene3D" id="3.30.300.30">
    <property type="match status" value="1"/>
</dbReference>
<dbReference type="InterPro" id="IPR009081">
    <property type="entry name" value="PP-bd_ACP"/>
</dbReference>
<dbReference type="PANTHER" id="PTHR45527">
    <property type="entry name" value="NONRIBOSOMAL PEPTIDE SYNTHETASE"/>
    <property type="match status" value="1"/>
</dbReference>
<sequence>MTEAREWTFPASYAQERVWFANQHDVGSPVHNVSSPWTFPAGLTREQVTAVFAEVVARHETLRSHLRLDDGALLQAVRAVEPIELPVDDLRELPDDERAGRAAEIAEELARTAIPLDRPPLWRARLVRLGDTAWRLLLVLHHAVFDAHSVAVFRGEMDALSRAAVAGTAAVLPELPIQYADYAAWQREQLAGVGLETRLAFWRDRLADAPPVIDLPLDRPRPAELGFAGDEVRFTLPDGLLDRVSALGRGASATPFMVLLTAFSALLSRLSGSPDVVVGVSTTGRDLPELAPLIGMFVNPIALRCDLDGDPTFTELLGRVRDALMDAMEHGQTPFQMVVEAVAPQRDPAVQPIFQAAINYVPDTGFDPVPLGTTKDDLAFDLASGTSRLLYRTALFDRSTAEAIVDRYVRLLQAAVADPGLRVSALPLLTDVERALVVGEWNDTTRRIAEGTVPALVEEQVGRTPEATALICDGATMTYAELDARANPLARTLIARGVGPESLVALALPRSPELVVAVLAVLKSGAAYLPIDTGYPAERIAWLLDDAAPALVLTTADTAALVPGEVPVLAVAADVDAPLTDADRVPVTDADRVAPLRPGHPAYVLYTSGSTGRPKGVVVEHRSVNAYLAWARHSYPGLAGTALLHSPISFDLSVTGLLGPLTAGGAIRLAAIDAPAARAGGRPTFLKATPSHLPLLDGELSPTADLVLGGEALAGEPLAAWRAAHPEVTVINEYGPTEATVGCVAARIEPGESLPPGPVAIGRPIWNVEVYLLDPALRPVPVGVAGELFVAGDQVARGYLRRPALTAERFLPCPFGAPGQRMYATGDRARWRADGTIEYLGRTDHQVKVRGHRIELGEIESALLARPDVHRAAVVVREDDQGEPYLVGYVVGPAERDVLAAELARTLPAHLVPAAIVALDDLPLTANGKLDRDRLPAPEQVSQAYVAPRTDAEALVAEVFAEILQVEKVGARDDFFALGGNSLRGMRAMARIRSEVDLDVPMRALFSHPVVADLAAQLEQLIAAEVDDLSDAEVAALLSAEEGTTR</sequence>
<dbReference type="SUPFAM" id="SSF52777">
    <property type="entry name" value="CoA-dependent acyltransferases"/>
    <property type="match status" value="2"/>
</dbReference>
<dbReference type="InterPro" id="IPR036736">
    <property type="entry name" value="ACP-like_sf"/>
</dbReference>
<dbReference type="CDD" id="cd05930">
    <property type="entry name" value="A_NRPS"/>
    <property type="match status" value="1"/>
</dbReference>
<reference evidence="5 6" key="1">
    <citation type="submission" date="2023-12" db="EMBL/GenBank/DDBJ databases">
        <title>Micromonospora sp. nov., isolated from Atacama Desert.</title>
        <authorList>
            <person name="Carro L."/>
            <person name="Golinska P."/>
            <person name="Klenk H.-P."/>
            <person name="Goodfellow M."/>
        </authorList>
    </citation>
    <scope>NUCLEOTIDE SEQUENCE [LARGE SCALE GENOMIC DNA]</scope>
    <source>
        <strain evidence="5 6">4G53</strain>
    </source>
</reference>
<protein>
    <submittedName>
        <fullName evidence="5">Amino acid adenylation domain-containing protein</fullName>
    </submittedName>
</protein>
<dbReference type="SMART" id="SM00823">
    <property type="entry name" value="PKS_PP"/>
    <property type="match status" value="1"/>
</dbReference>
<dbReference type="InterPro" id="IPR023213">
    <property type="entry name" value="CAT-like_dom_sf"/>
</dbReference>
<dbReference type="Gene3D" id="2.30.38.10">
    <property type="entry name" value="Luciferase, Domain 3"/>
    <property type="match status" value="1"/>
</dbReference>
<dbReference type="InterPro" id="IPR025110">
    <property type="entry name" value="AMP-bd_C"/>
</dbReference>
<keyword evidence="6" id="KW-1185">Reference proteome</keyword>
<evidence type="ECO:0000259" key="4">
    <source>
        <dbReference type="PROSITE" id="PS50075"/>
    </source>
</evidence>
<gene>
    <name evidence="5" type="ORF">U2F25_06355</name>
</gene>
<accession>A0ABU5J932</accession>
<dbReference type="Gene3D" id="3.30.559.10">
    <property type="entry name" value="Chloramphenicol acetyltransferase-like domain"/>
    <property type="match status" value="1"/>
</dbReference>
<dbReference type="Gene3D" id="3.40.50.1820">
    <property type="entry name" value="alpha/beta hydrolase"/>
    <property type="match status" value="1"/>
</dbReference>
<dbReference type="Pfam" id="PF13193">
    <property type="entry name" value="AMP-binding_C"/>
    <property type="match status" value="1"/>
</dbReference>
<evidence type="ECO:0000256" key="2">
    <source>
        <dbReference type="ARBA" id="ARBA00022450"/>
    </source>
</evidence>
<dbReference type="Gene3D" id="3.40.50.980">
    <property type="match status" value="2"/>
</dbReference>
<comment type="caution">
    <text evidence="5">The sequence shown here is derived from an EMBL/GenBank/DDBJ whole genome shotgun (WGS) entry which is preliminary data.</text>
</comment>
<keyword evidence="3" id="KW-0597">Phosphoprotein</keyword>
<dbReference type="PANTHER" id="PTHR45527:SF1">
    <property type="entry name" value="FATTY ACID SYNTHASE"/>
    <property type="match status" value="1"/>
</dbReference>
<dbReference type="EMBL" id="JAXOTQ010000006">
    <property type="protein sequence ID" value="MDZ5489093.1"/>
    <property type="molecule type" value="Genomic_DNA"/>
</dbReference>
<organism evidence="5 6">
    <name type="scientific">Micromonospora sicca</name>
    <dbReference type="NCBI Taxonomy" id="2202420"/>
    <lineage>
        <taxon>Bacteria</taxon>
        <taxon>Bacillati</taxon>
        <taxon>Actinomycetota</taxon>
        <taxon>Actinomycetes</taxon>
        <taxon>Micromonosporales</taxon>
        <taxon>Micromonosporaceae</taxon>
        <taxon>Micromonospora</taxon>
    </lineage>
</organism>
<dbReference type="SUPFAM" id="SSF56801">
    <property type="entry name" value="Acetyl-CoA synthetase-like"/>
    <property type="match status" value="1"/>
</dbReference>
<dbReference type="Pfam" id="PF00550">
    <property type="entry name" value="PP-binding"/>
    <property type="match status" value="1"/>
</dbReference>
<dbReference type="InterPro" id="IPR020845">
    <property type="entry name" value="AMP-binding_CS"/>
</dbReference>
<dbReference type="PROSITE" id="PS00455">
    <property type="entry name" value="AMP_BINDING"/>
    <property type="match status" value="1"/>
</dbReference>
<evidence type="ECO:0000313" key="6">
    <source>
        <dbReference type="Proteomes" id="UP001290101"/>
    </source>
</evidence>
<comment type="cofactor">
    <cofactor evidence="1">
        <name>pantetheine 4'-phosphate</name>
        <dbReference type="ChEBI" id="CHEBI:47942"/>
    </cofactor>
</comment>
<dbReference type="InterPro" id="IPR010071">
    <property type="entry name" value="AA_adenyl_dom"/>
</dbReference>
<dbReference type="InterPro" id="IPR000873">
    <property type="entry name" value="AMP-dep_synth/lig_dom"/>
</dbReference>
<dbReference type="Pfam" id="PF00501">
    <property type="entry name" value="AMP-binding"/>
    <property type="match status" value="1"/>
</dbReference>
<dbReference type="CDD" id="cd19531">
    <property type="entry name" value="LCL_NRPS-like"/>
    <property type="match status" value="1"/>
</dbReference>
<dbReference type="Proteomes" id="UP001290101">
    <property type="component" value="Unassembled WGS sequence"/>
</dbReference>
<dbReference type="SUPFAM" id="SSF47336">
    <property type="entry name" value="ACP-like"/>
    <property type="match status" value="1"/>
</dbReference>
<feature type="domain" description="Carrier" evidence="4">
    <location>
        <begin position="947"/>
        <end position="1022"/>
    </location>
</feature>
<dbReference type="InterPro" id="IPR001242">
    <property type="entry name" value="Condensation_dom"/>
</dbReference>
<dbReference type="Gene3D" id="3.30.559.30">
    <property type="entry name" value="Nonribosomal peptide synthetase, condensation domain"/>
    <property type="match status" value="1"/>
</dbReference>
<dbReference type="NCBIfam" id="TIGR01733">
    <property type="entry name" value="AA-adenyl-dom"/>
    <property type="match status" value="1"/>
</dbReference>
<evidence type="ECO:0000256" key="3">
    <source>
        <dbReference type="ARBA" id="ARBA00022553"/>
    </source>
</evidence>